<dbReference type="Proteomes" id="UP000007384">
    <property type="component" value="Chromosome"/>
</dbReference>
<keyword evidence="3" id="KW-1185">Reference proteome</keyword>
<dbReference type="PROSITE" id="PS51257">
    <property type="entry name" value="PROKAR_LIPOPROTEIN"/>
    <property type="match status" value="1"/>
</dbReference>
<protein>
    <recommendedName>
        <fullName evidence="1">DUF4382 domain-containing protein</fullName>
    </recommendedName>
</protein>
<dbReference type="KEGG" id="fpe:Ferpe_0803"/>
<dbReference type="InterPro" id="IPR025491">
    <property type="entry name" value="DUF4382"/>
</dbReference>
<reference evidence="2" key="1">
    <citation type="submission" date="2012-03" db="EMBL/GenBank/DDBJ databases">
        <title>Complete sequence of Fervidobacterium pennivorans DSM 9078.</title>
        <authorList>
            <consortium name="US DOE Joint Genome Institute"/>
            <person name="Lucas S."/>
            <person name="Han J."/>
            <person name="Lapidus A."/>
            <person name="Cheng J.-F."/>
            <person name="Goodwin L."/>
            <person name="Pitluck S."/>
            <person name="Peters L."/>
            <person name="Ovchinnikova G."/>
            <person name="Lu M."/>
            <person name="Detter J.C."/>
            <person name="Han C."/>
            <person name="Tapia R."/>
            <person name="Land M."/>
            <person name="Hauser L."/>
            <person name="Kyrpides N."/>
            <person name="Ivanova N."/>
            <person name="Pagani I."/>
            <person name="Noll K.M."/>
            <person name="Woyke T."/>
        </authorList>
    </citation>
    <scope>NUCLEOTIDE SEQUENCE</scope>
    <source>
        <strain evidence="2">DSM 9078</strain>
    </source>
</reference>
<feature type="domain" description="DUF4382" evidence="1">
    <location>
        <begin position="65"/>
        <end position="196"/>
    </location>
</feature>
<dbReference type="eggNOG" id="ENOG50331HZ">
    <property type="taxonomic scope" value="Bacteria"/>
</dbReference>
<dbReference type="AlphaFoldDB" id="H9UBM6"/>
<accession>H9UBM6</accession>
<gene>
    <name evidence="2" type="ordered locus">Ferpe_0803</name>
</gene>
<dbReference type="RefSeq" id="WP_014451362.1">
    <property type="nucleotide sequence ID" value="NC_017095.1"/>
</dbReference>
<organism evidence="2 3">
    <name type="scientific">Fervidobacterium pennivorans (strain DSM 9078 / Ven5)</name>
    <dbReference type="NCBI Taxonomy" id="771875"/>
    <lineage>
        <taxon>Bacteria</taxon>
        <taxon>Thermotogati</taxon>
        <taxon>Thermotogota</taxon>
        <taxon>Thermotogae</taxon>
        <taxon>Thermotogales</taxon>
        <taxon>Fervidobacteriaceae</taxon>
        <taxon>Fervidobacterium</taxon>
    </lineage>
</organism>
<dbReference type="EMBL" id="CP003260">
    <property type="protein sequence ID" value="AFG34919.1"/>
    <property type="molecule type" value="Genomic_DNA"/>
</dbReference>
<proteinExistence type="predicted"/>
<dbReference type="STRING" id="771875.Ferpe_0803"/>
<evidence type="ECO:0000313" key="3">
    <source>
        <dbReference type="Proteomes" id="UP000007384"/>
    </source>
</evidence>
<dbReference type="PATRIC" id="fig|771875.3.peg.824"/>
<dbReference type="Pfam" id="PF14321">
    <property type="entry name" value="DUF4382"/>
    <property type="match status" value="1"/>
</dbReference>
<evidence type="ECO:0000313" key="2">
    <source>
        <dbReference type="EMBL" id="AFG34919.1"/>
    </source>
</evidence>
<sequence>MKKVFLVFGLSVLVLVLFSCSQLNLFGPTKSTVSVVLAAGVDGSGDSVKPQEYSSADLQGLNQRTEAPWIKDIEHLYVKISKFSYKYSTGPGAGKWATPTAVDKEVDLVNLIDEATWLTFDIPNGAVIVALAFEVTQATVTINGSNYAVTIPSDKARVVIPNLNWQVKTEESQIVLAIDWTRSIIKTDSEGYMLVPRVAYRWRGELKKLWAIYGDILIDDATPTIPLLIGLFEGTDTTATPTVLKMRRPRDDAYFWLGKHPAGTYTVVVWDNVTWEWDGENYSVTGRKATETTFEHGKTTANTELHLRYSTSE</sequence>
<dbReference type="OrthoDB" id="42712at2"/>
<name>H9UBM6_FERPD</name>
<evidence type="ECO:0000259" key="1">
    <source>
        <dbReference type="Pfam" id="PF14321"/>
    </source>
</evidence>
<dbReference type="HOGENOM" id="CLU_902389_0_0_0"/>